<keyword evidence="5 8" id="KW-0812">Transmembrane</keyword>
<evidence type="ECO:0000313" key="10">
    <source>
        <dbReference type="EMBL" id="SEU09346.1"/>
    </source>
</evidence>
<dbReference type="RefSeq" id="WP_093137816.1">
    <property type="nucleotide sequence ID" value="NZ_FOHJ01000020.1"/>
</dbReference>
<evidence type="ECO:0000256" key="3">
    <source>
        <dbReference type="ARBA" id="ARBA00022448"/>
    </source>
</evidence>
<keyword evidence="3 8" id="KW-0813">Transport</keyword>
<evidence type="ECO:0000259" key="9">
    <source>
        <dbReference type="PROSITE" id="PS51012"/>
    </source>
</evidence>
<organism evidence="10 11">
    <name type="scientific">Salinibacillus kushneri</name>
    <dbReference type="NCBI Taxonomy" id="237682"/>
    <lineage>
        <taxon>Bacteria</taxon>
        <taxon>Bacillati</taxon>
        <taxon>Bacillota</taxon>
        <taxon>Bacilli</taxon>
        <taxon>Bacillales</taxon>
        <taxon>Bacillaceae</taxon>
        <taxon>Salinibacillus</taxon>
    </lineage>
</organism>
<evidence type="ECO:0000256" key="1">
    <source>
        <dbReference type="ARBA" id="ARBA00004651"/>
    </source>
</evidence>
<protein>
    <recommendedName>
        <fullName evidence="8">Transport permease protein</fullName>
    </recommendedName>
</protein>
<dbReference type="PANTHER" id="PTHR30413">
    <property type="entry name" value="INNER MEMBRANE TRANSPORT PERMEASE"/>
    <property type="match status" value="1"/>
</dbReference>
<keyword evidence="6 8" id="KW-1133">Transmembrane helix</keyword>
<dbReference type="AlphaFoldDB" id="A0A1I0JII1"/>
<evidence type="ECO:0000256" key="2">
    <source>
        <dbReference type="ARBA" id="ARBA00007783"/>
    </source>
</evidence>
<evidence type="ECO:0000256" key="6">
    <source>
        <dbReference type="ARBA" id="ARBA00022989"/>
    </source>
</evidence>
<evidence type="ECO:0000256" key="8">
    <source>
        <dbReference type="RuleBase" id="RU361157"/>
    </source>
</evidence>
<keyword evidence="11" id="KW-1185">Reference proteome</keyword>
<feature type="transmembrane region" description="Helical" evidence="8">
    <location>
        <begin position="73"/>
        <end position="91"/>
    </location>
</feature>
<dbReference type="InterPro" id="IPR013525">
    <property type="entry name" value="ABC2_TM"/>
</dbReference>
<dbReference type="PANTHER" id="PTHR30413:SF10">
    <property type="entry name" value="CAPSULE POLYSACCHARIDE EXPORT INNER-MEMBRANE PROTEIN CTRC"/>
    <property type="match status" value="1"/>
</dbReference>
<dbReference type="Pfam" id="PF01061">
    <property type="entry name" value="ABC2_membrane"/>
    <property type="match status" value="1"/>
</dbReference>
<dbReference type="Proteomes" id="UP000199095">
    <property type="component" value="Unassembled WGS sequence"/>
</dbReference>
<dbReference type="STRING" id="237682.SAMN05421676_1207"/>
<comment type="similarity">
    <text evidence="2 8">Belongs to the ABC-2 integral membrane protein family.</text>
</comment>
<dbReference type="OrthoDB" id="9794365at2"/>
<comment type="subcellular location">
    <subcellularLocation>
        <location evidence="1 8">Cell membrane</location>
        <topology evidence="1 8">Multi-pass membrane protein</topology>
    </subcellularLocation>
</comment>
<dbReference type="PROSITE" id="PS51012">
    <property type="entry name" value="ABC_TM2"/>
    <property type="match status" value="1"/>
</dbReference>
<gene>
    <name evidence="10" type="ORF">SAMN05421676_1207</name>
</gene>
<sequence>MKSAIKIIREQINHFYLVRRLSLYELKSKNKNNYLGMTWEILNPTIQILIYWFVFGTLLGREPIEVDGKGIPFVYWLMAGFFMWIFFYQSTIQGSKSIFLRLKMLSKMNFPISIIPTYVIFSQFYIHLLLLFITISIYQFAGYFISIYSIQLIYFMFAAFCLFISIALITSTLSTIVRDVHMLLNSILRMMLYLSGVLWPISMLKDYPSIVMTLMKMNPLFYIIEGYRAAFFTNDWYFIENWQYTLYFWGLVLLLFLFGSMLHIKFRRHFIDFL</sequence>
<keyword evidence="4 8" id="KW-1003">Cell membrane</keyword>
<feature type="transmembrane region" description="Helical" evidence="8">
    <location>
        <begin position="112"/>
        <end position="141"/>
    </location>
</feature>
<dbReference type="GO" id="GO:0005886">
    <property type="term" value="C:plasma membrane"/>
    <property type="evidence" value="ECO:0007669"/>
    <property type="project" value="UniProtKB-SubCell"/>
</dbReference>
<name>A0A1I0JII1_9BACI</name>
<feature type="transmembrane region" description="Helical" evidence="8">
    <location>
        <begin position="147"/>
        <end position="170"/>
    </location>
</feature>
<feature type="domain" description="ABC transmembrane type-2" evidence="9">
    <location>
        <begin position="35"/>
        <end position="266"/>
    </location>
</feature>
<evidence type="ECO:0000256" key="5">
    <source>
        <dbReference type="ARBA" id="ARBA00022692"/>
    </source>
</evidence>
<reference evidence="11" key="1">
    <citation type="submission" date="2016-10" db="EMBL/GenBank/DDBJ databases">
        <authorList>
            <person name="Varghese N."/>
            <person name="Submissions S."/>
        </authorList>
    </citation>
    <scope>NUCLEOTIDE SEQUENCE [LARGE SCALE GENOMIC DNA]</scope>
    <source>
        <strain evidence="11">CGMCC 1.3566</strain>
    </source>
</reference>
<feature type="transmembrane region" description="Helical" evidence="8">
    <location>
        <begin position="182"/>
        <end position="202"/>
    </location>
</feature>
<feature type="transmembrane region" description="Helical" evidence="8">
    <location>
        <begin position="34"/>
        <end position="53"/>
    </location>
</feature>
<feature type="transmembrane region" description="Helical" evidence="8">
    <location>
        <begin position="246"/>
        <end position="264"/>
    </location>
</feature>
<evidence type="ECO:0000313" key="11">
    <source>
        <dbReference type="Proteomes" id="UP000199095"/>
    </source>
</evidence>
<proteinExistence type="inferred from homology"/>
<dbReference type="GO" id="GO:0140359">
    <property type="term" value="F:ABC-type transporter activity"/>
    <property type="evidence" value="ECO:0007669"/>
    <property type="project" value="InterPro"/>
</dbReference>
<dbReference type="InterPro" id="IPR047817">
    <property type="entry name" value="ABC2_TM_bact-type"/>
</dbReference>
<evidence type="ECO:0000256" key="7">
    <source>
        <dbReference type="ARBA" id="ARBA00023136"/>
    </source>
</evidence>
<evidence type="ECO:0000256" key="4">
    <source>
        <dbReference type="ARBA" id="ARBA00022475"/>
    </source>
</evidence>
<dbReference type="EMBL" id="FOHJ01000020">
    <property type="protein sequence ID" value="SEU09346.1"/>
    <property type="molecule type" value="Genomic_DNA"/>
</dbReference>
<keyword evidence="7 8" id="KW-0472">Membrane</keyword>
<dbReference type="GO" id="GO:0015920">
    <property type="term" value="P:lipopolysaccharide transport"/>
    <property type="evidence" value="ECO:0007669"/>
    <property type="project" value="TreeGrafter"/>
</dbReference>
<accession>A0A1I0JII1</accession>